<gene>
    <name evidence="1" type="ORF">NEZAVI_LOCUS8190</name>
</gene>
<organism evidence="1 2">
    <name type="scientific">Nezara viridula</name>
    <name type="common">Southern green stink bug</name>
    <name type="synonym">Cimex viridulus</name>
    <dbReference type="NCBI Taxonomy" id="85310"/>
    <lineage>
        <taxon>Eukaryota</taxon>
        <taxon>Metazoa</taxon>
        <taxon>Ecdysozoa</taxon>
        <taxon>Arthropoda</taxon>
        <taxon>Hexapoda</taxon>
        <taxon>Insecta</taxon>
        <taxon>Pterygota</taxon>
        <taxon>Neoptera</taxon>
        <taxon>Paraneoptera</taxon>
        <taxon>Hemiptera</taxon>
        <taxon>Heteroptera</taxon>
        <taxon>Panheteroptera</taxon>
        <taxon>Pentatomomorpha</taxon>
        <taxon>Pentatomoidea</taxon>
        <taxon>Pentatomidae</taxon>
        <taxon>Pentatominae</taxon>
        <taxon>Nezara</taxon>
    </lineage>
</organism>
<sequence>MLGIQWDHCDTSEGAAVGLFSKSILPAVPNEFLASPRILRITGSSAGLRHLAPPVPQMIDASLGRHLWTIAPP</sequence>
<evidence type="ECO:0000313" key="1">
    <source>
        <dbReference type="EMBL" id="CAH1398568.1"/>
    </source>
</evidence>
<dbReference type="AlphaFoldDB" id="A0A9P0HAU9"/>
<dbReference type="Proteomes" id="UP001152798">
    <property type="component" value="Chromosome 4"/>
</dbReference>
<name>A0A9P0HAU9_NEZVI</name>
<protein>
    <submittedName>
        <fullName evidence="1">Uncharacterized protein</fullName>
    </submittedName>
</protein>
<dbReference type="EMBL" id="OV725080">
    <property type="protein sequence ID" value="CAH1398568.1"/>
    <property type="molecule type" value="Genomic_DNA"/>
</dbReference>
<proteinExistence type="predicted"/>
<reference evidence="1" key="1">
    <citation type="submission" date="2022-01" db="EMBL/GenBank/DDBJ databases">
        <authorList>
            <person name="King R."/>
        </authorList>
    </citation>
    <scope>NUCLEOTIDE SEQUENCE</scope>
</reference>
<evidence type="ECO:0000313" key="2">
    <source>
        <dbReference type="Proteomes" id="UP001152798"/>
    </source>
</evidence>
<keyword evidence="2" id="KW-1185">Reference proteome</keyword>
<accession>A0A9P0HAU9</accession>